<evidence type="ECO:0000259" key="3">
    <source>
        <dbReference type="PROSITE" id="PS50977"/>
    </source>
</evidence>
<evidence type="ECO:0000313" key="5">
    <source>
        <dbReference type="Proteomes" id="UP000479226"/>
    </source>
</evidence>
<evidence type="ECO:0000256" key="2">
    <source>
        <dbReference type="PROSITE-ProRule" id="PRU00335"/>
    </source>
</evidence>
<dbReference type="InterPro" id="IPR039536">
    <property type="entry name" value="TetR_C_Proteobacteria"/>
</dbReference>
<dbReference type="Pfam" id="PF14246">
    <property type="entry name" value="TetR_C_7"/>
    <property type="match status" value="1"/>
</dbReference>
<dbReference type="Proteomes" id="UP000479226">
    <property type="component" value="Unassembled WGS sequence"/>
</dbReference>
<feature type="domain" description="HTH tetR-type" evidence="3">
    <location>
        <begin position="12"/>
        <end position="72"/>
    </location>
</feature>
<feature type="DNA-binding region" description="H-T-H motif" evidence="2">
    <location>
        <begin position="35"/>
        <end position="54"/>
    </location>
</feature>
<evidence type="ECO:0000256" key="1">
    <source>
        <dbReference type="ARBA" id="ARBA00023125"/>
    </source>
</evidence>
<dbReference type="PROSITE" id="PS50977">
    <property type="entry name" value="HTH_TETR_2"/>
    <property type="match status" value="1"/>
</dbReference>
<dbReference type="InterPro" id="IPR050109">
    <property type="entry name" value="HTH-type_TetR-like_transc_reg"/>
</dbReference>
<dbReference type="SUPFAM" id="SSF48498">
    <property type="entry name" value="Tetracyclin repressor-like, C-terminal domain"/>
    <property type="match status" value="1"/>
</dbReference>
<dbReference type="Gene3D" id="1.10.357.10">
    <property type="entry name" value="Tetracycline Repressor, domain 2"/>
    <property type="match status" value="1"/>
</dbReference>
<dbReference type="InterPro" id="IPR001647">
    <property type="entry name" value="HTH_TetR"/>
</dbReference>
<accession>A0ABX0D5D2</accession>
<gene>
    <name evidence="4" type="ORF">G6N77_01250</name>
</gene>
<dbReference type="PANTHER" id="PTHR30055:SF223">
    <property type="entry name" value="HTH-TYPE TRANSCRIPTIONAL REGULATOR UIDR"/>
    <property type="match status" value="1"/>
</dbReference>
<dbReference type="InterPro" id="IPR009057">
    <property type="entry name" value="Homeodomain-like_sf"/>
</dbReference>
<dbReference type="PRINTS" id="PR00455">
    <property type="entry name" value="HTHTETR"/>
</dbReference>
<organism evidence="4 5">
    <name type="scientific">Arthrobacter silviterrae</name>
    <dbReference type="NCBI Taxonomy" id="2026658"/>
    <lineage>
        <taxon>Bacteria</taxon>
        <taxon>Bacillati</taxon>
        <taxon>Actinomycetota</taxon>
        <taxon>Actinomycetes</taxon>
        <taxon>Micrococcales</taxon>
        <taxon>Micrococcaceae</taxon>
        <taxon>Arthrobacter</taxon>
    </lineage>
</organism>
<evidence type="ECO:0000313" key="4">
    <source>
        <dbReference type="EMBL" id="NGN82094.1"/>
    </source>
</evidence>
<dbReference type="SUPFAM" id="SSF46689">
    <property type="entry name" value="Homeodomain-like"/>
    <property type="match status" value="1"/>
</dbReference>
<comment type="caution">
    <text evidence="4">The sequence shown here is derived from an EMBL/GenBank/DDBJ whole genome shotgun (WGS) entry which is preliminary data.</text>
</comment>
<protein>
    <submittedName>
        <fullName evidence="4">TetR/AcrR family transcriptional regulator</fullName>
    </submittedName>
</protein>
<name>A0ABX0D5D2_9MICC</name>
<dbReference type="PANTHER" id="PTHR30055">
    <property type="entry name" value="HTH-TYPE TRANSCRIPTIONAL REGULATOR RUTR"/>
    <property type="match status" value="1"/>
</dbReference>
<dbReference type="RefSeq" id="WP_165180167.1">
    <property type="nucleotide sequence ID" value="NZ_JAAKZI010000001.1"/>
</dbReference>
<proteinExistence type="predicted"/>
<sequence>MESASGTGRRSEEKRQAILDAARRVFTANGYLGTTTDQLAAAASVSKQTLYKYFHDKEGLFTALITTVSDRIHDPFQELTAAMGTAPDSEAAVRILAEQFAHSIMSAQVQQIRRLVIAEAARFPDLGRLYWQRGFERVLASVAACLRVLAERQLLAIADPAVAAQHLAGILLWIPSNRVMFCGIPDQFEAETELKEVIELGVKAFISAYRFEITEIQNAQQG</sequence>
<dbReference type="InterPro" id="IPR036271">
    <property type="entry name" value="Tet_transcr_reg_TetR-rel_C_sf"/>
</dbReference>
<reference evidence="4 5" key="1">
    <citation type="submission" date="2020-02" db="EMBL/GenBank/DDBJ databases">
        <title>Genome sequence of the type strain DSM 27180 of Arthrobacter silviterrae.</title>
        <authorList>
            <person name="Gao J."/>
            <person name="Sun J."/>
        </authorList>
    </citation>
    <scope>NUCLEOTIDE SEQUENCE [LARGE SCALE GENOMIC DNA]</scope>
    <source>
        <strain evidence="4 5">DSM 27180</strain>
    </source>
</reference>
<dbReference type="EMBL" id="JAAKZI010000001">
    <property type="protein sequence ID" value="NGN82094.1"/>
    <property type="molecule type" value="Genomic_DNA"/>
</dbReference>
<dbReference type="Pfam" id="PF00440">
    <property type="entry name" value="TetR_N"/>
    <property type="match status" value="1"/>
</dbReference>
<keyword evidence="1 2" id="KW-0238">DNA-binding</keyword>
<keyword evidence="5" id="KW-1185">Reference proteome</keyword>